<comment type="cofactor">
    <cofactor evidence="1 8">
        <name>pyridoxal 5'-phosphate</name>
        <dbReference type="ChEBI" id="CHEBI:597326"/>
    </cofactor>
</comment>
<dbReference type="InterPro" id="IPR036038">
    <property type="entry name" value="Aminotransferase-like"/>
</dbReference>
<accession>A0A9N8ER25</accession>
<dbReference type="EMBL" id="CAICTM010001645">
    <property type="protein sequence ID" value="CAB9525228.1"/>
    <property type="molecule type" value="Genomic_DNA"/>
</dbReference>
<comment type="catalytic activity">
    <reaction evidence="9">
        <text>L-isoleucine + 2-oxoglutarate = (S)-3-methyl-2-oxopentanoate + L-glutamate</text>
        <dbReference type="Rhea" id="RHEA:24801"/>
        <dbReference type="ChEBI" id="CHEBI:16810"/>
        <dbReference type="ChEBI" id="CHEBI:29985"/>
        <dbReference type="ChEBI" id="CHEBI:35146"/>
        <dbReference type="ChEBI" id="CHEBI:58045"/>
        <dbReference type="EC" id="2.6.1.42"/>
    </reaction>
</comment>
<evidence type="ECO:0000256" key="2">
    <source>
        <dbReference type="ARBA" id="ARBA00009320"/>
    </source>
</evidence>
<keyword evidence="9" id="KW-0100">Branched-chain amino acid biosynthesis</keyword>
<dbReference type="Gene3D" id="3.30.470.10">
    <property type="match status" value="1"/>
</dbReference>
<evidence type="ECO:0000256" key="1">
    <source>
        <dbReference type="ARBA" id="ARBA00001933"/>
    </source>
</evidence>
<dbReference type="EC" id="2.6.1.42" evidence="9"/>
<dbReference type="PIRSF" id="PIRSF006468">
    <property type="entry name" value="BCAT1"/>
    <property type="match status" value="1"/>
</dbReference>
<dbReference type="InterPro" id="IPR043131">
    <property type="entry name" value="BCAT-like_N"/>
</dbReference>
<evidence type="ECO:0000256" key="9">
    <source>
        <dbReference type="RuleBase" id="RU004517"/>
    </source>
</evidence>
<name>A0A9N8ER25_9STRA</name>
<proteinExistence type="inferred from homology"/>
<evidence type="ECO:0000256" key="8">
    <source>
        <dbReference type="RuleBase" id="RU004516"/>
    </source>
</evidence>
<dbReference type="Pfam" id="PF01063">
    <property type="entry name" value="Aminotran_4"/>
    <property type="match status" value="1"/>
</dbReference>
<protein>
    <recommendedName>
        <fullName evidence="9">Branched-chain-amino-acid aminotransferase</fullName>
        <ecNumber evidence="9">2.6.1.42</ecNumber>
    </recommendedName>
</protein>
<dbReference type="OrthoDB" id="1732691at2759"/>
<feature type="modified residue" description="N6-(pyridoxal phosphate)lysine" evidence="6">
    <location>
        <position position="208"/>
    </location>
</feature>
<dbReference type="GO" id="GO:0008652">
    <property type="term" value="P:amino acid biosynthetic process"/>
    <property type="evidence" value="ECO:0007669"/>
    <property type="project" value="UniProtKB-KW"/>
</dbReference>
<comment type="catalytic activity">
    <reaction evidence="9">
        <text>L-valine + 2-oxoglutarate = 3-methyl-2-oxobutanoate + L-glutamate</text>
        <dbReference type="Rhea" id="RHEA:24813"/>
        <dbReference type="ChEBI" id="CHEBI:11851"/>
        <dbReference type="ChEBI" id="CHEBI:16810"/>
        <dbReference type="ChEBI" id="CHEBI:29985"/>
        <dbReference type="ChEBI" id="CHEBI:57762"/>
        <dbReference type="EC" id="2.6.1.42"/>
    </reaction>
</comment>
<evidence type="ECO:0000313" key="10">
    <source>
        <dbReference type="EMBL" id="CAB9525228.1"/>
    </source>
</evidence>
<comment type="similarity">
    <text evidence="2 7">Belongs to the class-IV pyridoxal-phosphate-dependent aminotransferase family.</text>
</comment>
<organism evidence="10 11">
    <name type="scientific">Seminavis robusta</name>
    <dbReference type="NCBI Taxonomy" id="568900"/>
    <lineage>
        <taxon>Eukaryota</taxon>
        <taxon>Sar</taxon>
        <taxon>Stramenopiles</taxon>
        <taxon>Ochrophyta</taxon>
        <taxon>Bacillariophyta</taxon>
        <taxon>Bacillariophyceae</taxon>
        <taxon>Bacillariophycidae</taxon>
        <taxon>Naviculales</taxon>
        <taxon>Naviculaceae</taxon>
        <taxon>Seminavis</taxon>
    </lineage>
</organism>
<gene>
    <name evidence="10" type="ORF">SEMRO_1647_G288390.1</name>
</gene>
<keyword evidence="4 9" id="KW-0808">Transferase</keyword>
<dbReference type="GO" id="GO:0009082">
    <property type="term" value="P:branched-chain amino acid biosynthetic process"/>
    <property type="evidence" value="ECO:0007669"/>
    <property type="project" value="UniProtKB-KW"/>
</dbReference>
<reference evidence="10" key="1">
    <citation type="submission" date="2020-06" db="EMBL/GenBank/DDBJ databases">
        <authorList>
            <consortium name="Plant Systems Biology data submission"/>
        </authorList>
    </citation>
    <scope>NUCLEOTIDE SEQUENCE</scope>
    <source>
        <strain evidence="10">D6</strain>
    </source>
</reference>
<dbReference type="Gene3D" id="3.20.10.10">
    <property type="entry name" value="D-amino Acid Aminotransferase, subunit A, domain 2"/>
    <property type="match status" value="1"/>
</dbReference>
<dbReference type="GO" id="GO:0004084">
    <property type="term" value="F:branched-chain-amino-acid transaminase activity"/>
    <property type="evidence" value="ECO:0007669"/>
    <property type="project" value="UniProtKB-EC"/>
</dbReference>
<dbReference type="InterPro" id="IPR043132">
    <property type="entry name" value="BCAT-like_C"/>
</dbReference>
<evidence type="ECO:0000256" key="3">
    <source>
        <dbReference type="ARBA" id="ARBA00022576"/>
    </source>
</evidence>
<dbReference type="AlphaFoldDB" id="A0A9N8ER25"/>
<keyword evidence="11" id="KW-1185">Reference proteome</keyword>
<dbReference type="PANTHER" id="PTHR42825">
    <property type="entry name" value="AMINO ACID AMINOTRANSFERASE"/>
    <property type="match status" value="1"/>
</dbReference>
<dbReference type="Proteomes" id="UP001153069">
    <property type="component" value="Unassembled WGS sequence"/>
</dbReference>
<evidence type="ECO:0000256" key="5">
    <source>
        <dbReference type="ARBA" id="ARBA00022898"/>
    </source>
</evidence>
<comment type="caution">
    <text evidence="10">The sequence shown here is derived from an EMBL/GenBank/DDBJ whole genome shotgun (WGS) entry which is preliminary data.</text>
</comment>
<sequence>MATKTVQDPKDGVDFSSLPWNLNLPEEHKYLHLTTEGEWTQAHYDLSKDAGSLFDSLYKYSDRTLPLAPATTSLNYGTTIWEGLKCYRKADGTPIVFRADRNYARFCNGADQLCLPKPSFELFMRAIQFAVMENSHLIPPHGEGMKLYVRPMLLGSGQQLGLYPSKEFSMLFYVSPTGNYFKSATGGLKLHLETKRCRAARGGMGATKCAGNYATALKPLMDAKKQGFHDNLYLELETYASGALGDAVLQEMSAANVFLVLNTGEIVTPALERGTILPGVTRESVLAMIENFADELKPAMEASTGQTNVQASSRDVKVSEFANATEAFCTGTAAEIACIGSIATGEGEEAFEKVFEHGQQLPGGPVTAKLLDMIREVMVGTRTCDAMKGWLRNPLDAPAVFCKQD</sequence>
<dbReference type="PROSITE" id="PS00770">
    <property type="entry name" value="AA_TRANSFER_CLASS_4"/>
    <property type="match status" value="1"/>
</dbReference>
<keyword evidence="3 9" id="KW-0032">Aminotransferase</keyword>
<dbReference type="InterPro" id="IPR005786">
    <property type="entry name" value="B_amino_transII"/>
</dbReference>
<comment type="catalytic activity">
    <reaction evidence="9">
        <text>L-leucine + 2-oxoglutarate = 4-methyl-2-oxopentanoate + L-glutamate</text>
        <dbReference type="Rhea" id="RHEA:18321"/>
        <dbReference type="ChEBI" id="CHEBI:16810"/>
        <dbReference type="ChEBI" id="CHEBI:17865"/>
        <dbReference type="ChEBI" id="CHEBI:29985"/>
        <dbReference type="ChEBI" id="CHEBI:57427"/>
        <dbReference type="EC" id="2.6.1.42"/>
    </reaction>
</comment>
<evidence type="ECO:0000256" key="7">
    <source>
        <dbReference type="RuleBase" id="RU004106"/>
    </source>
</evidence>
<evidence type="ECO:0000313" key="11">
    <source>
        <dbReference type="Proteomes" id="UP001153069"/>
    </source>
</evidence>
<dbReference type="SUPFAM" id="SSF56752">
    <property type="entry name" value="D-aminoacid aminotransferase-like PLP-dependent enzymes"/>
    <property type="match status" value="1"/>
</dbReference>
<evidence type="ECO:0000256" key="4">
    <source>
        <dbReference type="ARBA" id="ARBA00022679"/>
    </source>
</evidence>
<dbReference type="InterPro" id="IPR001544">
    <property type="entry name" value="Aminotrans_IV"/>
</dbReference>
<dbReference type="PANTHER" id="PTHR42825:SF2">
    <property type="entry name" value="BRANCHED-CHAIN-AMINO-ACID AMINOTRANSFERASE 3, CHLOROPLASTIC-RELATED"/>
    <property type="match status" value="1"/>
</dbReference>
<evidence type="ECO:0000256" key="6">
    <source>
        <dbReference type="PIRSR" id="PIRSR006468-1"/>
    </source>
</evidence>
<keyword evidence="5 8" id="KW-0663">Pyridoxal phosphate</keyword>
<dbReference type="InterPro" id="IPR018300">
    <property type="entry name" value="Aminotrans_IV_CS"/>
</dbReference>
<keyword evidence="9" id="KW-0028">Amino-acid biosynthesis</keyword>